<dbReference type="SUPFAM" id="SSF55781">
    <property type="entry name" value="GAF domain-like"/>
    <property type="match status" value="2"/>
</dbReference>
<dbReference type="Gene3D" id="3.30.565.10">
    <property type="entry name" value="Histidine kinase-like ATPase, C-terminal domain"/>
    <property type="match status" value="1"/>
</dbReference>
<evidence type="ECO:0000256" key="10">
    <source>
        <dbReference type="ARBA" id="ARBA00023170"/>
    </source>
</evidence>
<dbReference type="InterPro" id="IPR013654">
    <property type="entry name" value="PAS_2"/>
</dbReference>
<evidence type="ECO:0000256" key="8">
    <source>
        <dbReference type="ARBA" id="ARBA00022777"/>
    </source>
</evidence>
<dbReference type="PROSITE" id="PS50046">
    <property type="entry name" value="PHYTOCHROME_2"/>
    <property type="match status" value="1"/>
</dbReference>
<dbReference type="InterPro" id="IPR013515">
    <property type="entry name" value="Phytochrome_cen-reg"/>
</dbReference>
<dbReference type="EMBL" id="JASJOU010000017">
    <property type="protein sequence ID" value="MDJ1505588.1"/>
    <property type="molecule type" value="Genomic_DNA"/>
</dbReference>
<accession>A0AAE3UH23</accession>
<dbReference type="SMART" id="SM00065">
    <property type="entry name" value="GAF"/>
    <property type="match status" value="1"/>
</dbReference>
<dbReference type="Proteomes" id="UP001232063">
    <property type="component" value="Unassembled WGS sequence"/>
</dbReference>
<dbReference type="GO" id="GO:0006355">
    <property type="term" value="P:regulation of DNA-templated transcription"/>
    <property type="evidence" value="ECO:0007669"/>
    <property type="project" value="InterPro"/>
</dbReference>
<proteinExistence type="inferred from homology"/>
<dbReference type="InterPro" id="IPR003018">
    <property type="entry name" value="GAF"/>
</dbReference>
<dbReference type="RefSeq" id="WP_314517764.1">
    <property type="nucleotide sequence ID" value="NZ_JASJOU010000017.1"/>
</dbReference>
<evidence type="ECO:0000256" key="7">
    <source>
        <dbReference type="ARBA" id="ARBA00022679"/>
    </source>
</evidence>
<keyword evidence="9" id="KW-0157">Chromophore</keyword>
<dbReference type="GO" id="GO:0005524">
    <property type="term" value="F:ATP binding"/>
    <property type="evidence" value="ECO:0007669"/>
    <property type="project" value="UniProtKB-KW"/>
</dbReference>
<dbReference type="InterPro" id="IPR005467">
    <property type="entry name" value="His_kinase_dom"/>
</dbReference>
<dbReference type="Gene3D" id="3.30.450.20">
    <property type="entry name" value="PAS domain"/>
    <property type="match status" value="1"/>
</dbReference>
<feature type="region of interest" description="Disordered" evidence="11">
    <location>
        <begin position="802"/>
        <end position="821"/>
    </location>
</feature>
<dbReference type="GO" id="GO:0009584">
    <property type="term" value="P:detection of visible light"/>
    <property type="evidence" value="ECO:0007669"/>
    <property type="project" value="InterPro"/>
</dbReference>
<dbReference type="InterPro" id="IPR029016">
    <property type="entry name" value="GAF-like_dom_sf"/>
</dbReference>
<dbReference type="PRINTS" id="PR01033">
    <property type="entry name" value="PHYTOCHROME"/>
</dbReference>
<dbReference type="Gene3D" id="3.30.450.40">
    <property type="match status" value="1"/>
</dbReference>
<dbReference type="Gene3D" id="1.10.287.130">
    <property type="match status" value="1"/>
</dbReference>
<evidence type="ECO:0000313" key="14">
    <source>
        <dbReference type="EMBL" id="MDJ1505588.1"/>
    </source>
</evidence>
<keyword evidence="15" id="KW-1185">Reference proteome</keyword>
<evidence type="ECO:0000256" key="1">
    <source>
        <dbReference type="ARBA" id="ARBA00000085"/>
    </source>
</evidence>
<dbReference type="EC" id="2.7.13.3" evidence="3"/>
<keyword evidence="5" id="KW-0597">Phosphoprotein</keyword>
<keyword evidence="6" id="KW-0716">Sensory transduction</keyword>
<dbReference type="Pfam" id="PF02518">
    <property type="entry name" value="HATPase_c"/>
    <property type="match status" value="1"/>
</dbReference>
<keyword evidence="7" id="KW-0808">Transferase</keyword>
<reference evidence="14" key="1">
    <citation type="submission" date="2023-05" db="EMBL/GenBank/DDBJ databases">
        <authorList>
            <person name="Zhang X."/>
        </authorList>
    </citation>
    <scope>NUCLEOTIDE SEQUENCE</scope>
    <source>
        <strain evidence="14">BD1B2-1</strain>
    </source>
</reference>
<keyword evidence="10" id="KW-0675">Receptor</keyword>
<organism evidence="14 15">
    <name type="scientific">Xanthocytophaga agilis</name>
    <dbReference type="NCBI Taxonomy" id="3048010"/>
    <lineage>
        <taxon>Bacteria</taxon>
        <taxon>Pseudomonadati</taxon>
        <taxon>Bacteroidota</taxon>
        <taxon>Cytophagia</taxon>
        <taxon>Cytophagales</taxon>
        <taxon>Rhodocytophagaceae</taxon>
        <taxon>Xanthocytophaga</taxon>
    </lineage>
</organism>
<sequence length="821" mass="93087">MKIFYNVTSPVTSHIKPTHYTLARIFILFFHFSLTTFCRSFHSTHTIHKIAQAYKGPVPMKNYPHLQIDQSNCDKEPIHIIGTIQAHGFLLVLDTERKTIAQVSENIHLLTGIAAEQCLNMSYEKLLPKEVLAEISSFGEASAAQEMVASPFPVVIQEKHYIALLHDLKDKLLLELEPTHHHSLTQLTQLNAHQAATFQQLSQKNTINELSLVAAERIQQLFDYDRVMIYQFDEDWHGHVVAEKVKPGVKSYFNHHFPASDIPEQARAMLRKKGIRQIVDVAAESVPLIPYLHPRTGKPTNVSSTELRNPSEIHLEYLQNMEVGATVSIAILVKGNLWGLICGHHQSPCLIDYYQRTTANLITQYYASCILSAKEKDDKELDQTYKQVEKTLIQKMEESLNIKKSLFVKPVTLLDLSSATGAALVLNGKITTLGKCPGQAAIRKLVQWASEQTLPQVYHTQELYKVYPPAFGFKQVASGLLLLELSRHNQEYILYFKPEIKETITWAGNPDKSLQMDSEQRLHPRKSFAKWEQAIEGKSAVWSELEIERIRSLGKTVVSIQLTCQAEKLRDLNTQLEGKNAQMEDFTHIASHNLIAPLNNIQGLLGLYHHQEDFDTAQLVLDKIALVSGHMKQTLQELHQLLKVNQSKELSFELIDLPELIRREMANLSSHIEQTGAQIHPQLAVESLRYPKVYMESILHNFLSNALKYRSPERTPYIKITSWQADGNVLLEIEDNGMGIDLEKYGHKLFGLYKTFHAHADSRGIGLYLVRKQVESLGGSIHVDSQVDVGTRFTVRFPLVGQEDTSRPPESIEGMAREGSH</sequence>
<evidence type="ECO:0000256" key="9">
    <source>
        <dbReference type="ARBA" id="ARBA00022991"/>
    </source>
</evidence>
<evidence type="ECO:0000313" key="15">
    <source>
        <dbReference type="Proteomes" id="UP001232063"/>
    </source>
</evidence>
<name>A0AAE3UH23_9BACT</name>
<dbReference type="Pfam" id="PF08446">
    <property type="entry name" value="PAS_2"/>
    <property type="match status" value="1"/>
</dbReference>
<dbReference type="PANTHER" id="PTHR43304">
    <property type="entry name" value="PHYTOCHROME-LIKE PROTEIN CPH1"/>
    <property type="match status" value="1"/>
</dbReference>
<feature type="domain" description="Phytochrome chromophore attachment site" evidence="12">
    <location>
        <begin position="206"/>
        <end position="364"/>
    </location>
</feature>
<dbReference type="InterPro" id="IPR036097">
    <property type="entry name" value="HisK_dim/P_sf"/>
</dbReference>
<comment type="catalytic activity">
    <reaction evidence="1">
        <text>ATP + protein L-histidine = ADP + protein N-phospho-L-histidine.</text>
        <dbReference type="EC" id="2.7.13.3"/>
    </reaction>
</comment>
<dbReference type="GO" id="GO:0009881">
    <property type="term" value="F:photoreceptor activity"/>
    <property type="evidence" value="ECO:0007669"/>
    <property type="project" value="UniProtKB-KW"/>
</dbReference>
<protein>
    <recommendedName>
        <fullName evidence="3">histidine kinase</fullName>
        <ecNumber evidence="3">2.7.13.3</ecNumber>
    </recommendedName>
</protein>
<keyword evidence="8" id="KW-0418">Kinase</keyword>
<dbReference type="SUPFAM" id="SSF55785">
    <property type="entry name" value="PYP-like sensor domain (PAS domain)"/>
    <property type="match status" value="1"/>
</dbReference>
<dbReference type="AlphaFoldDB" id="A0AAE3UH23"/>
<dbReference type="PANTHER" id="PTHR43304:SF1">
    <property type="entry name" value="PAC DOMAIN-CONTAINING PROTEIN"/>
    <property type="match status" value="1"/>
</dbReference>
<evidence type="ECO:0000259" key="12">
    <source>
        <dbReference type="PROSITE" id="PS50046"/>
    </source>
</evidence>
<comment type="similarity">
    <text evidence="2">In the N-terminal section; belongs to the phytochrome family.</text>
</comment>
<dbReference type="Pfam" id="PF01590">
    <property type="entry name" value="GAF"/>
    <property type="match status" value="1"/>
</dbReference>
<dbReference type="SUPFAM" id="SSF55874">
    <property type="entry name" value="ATPase domain of HSP90 chaperone/DNA topoisomerase II/histidine kinase"/>
    <property type="match status" value="1"/>
</dbReference>
<dbReference type="SMART" id="SM00387">
    <property type="entry name" value="HATPase_c"/>
    <property type="match status" value="1"/>
</dbReference>
<evidence type="ECO:0000259" key="13">
    <source>
        <dbReference type="PROSITE" id="PS50109"/>
    </source>
</evidence>
<dbReference type="SUPFAM" id="SSF47384">
    <property type="entry name" value="Homodimeric domain of signal transducing histidine kinase"/>
    <property type="match status" value="1"/>
</dbReference>
<evidence type="ECO:0000256" key="2">
    <source>
        <dbReference type="ARBA" id="ARBA00006402"/>
    </source>
</evidence>
<dbReference type="Gene3D" id="3.30.450.270">
    <property type="match status" value="1"/>
</dbReference>
<dbReference type="InterPro" id="IPR043150">
    <property type="entry name" value="Phytochrome_PHY_sf"/>
</dbReference>
<evidence type="ECO:0000256" key="11">
    <source>
        <dbReference type="SAM" id="MobiDB-lite"/>
    </source>
</evidence>
<gene>
    <name evidence="14" type="ORF">QNI22_33340</name>
</gene>
<dbReference type="InterPro" id="IPR035965">
    <property type="entry name" value="PAS-like_dom_sf"/>
</dbReference>
<evidence type="ECO:0000256" key="5">
    <source>
        <dbReference type="ARBA" id="ARBA00022553"/>
    </source>
</evidence>
<dbReference type="InterPro" id="IPR016132">
    <property type="entry name" value="Phyto_chromo_attachment"/>
</dbReference>
<evidence type="ECO:0000256" key="4">
    <source>
        <dbReference type="ARBA" id="ARBA00022543"/>
    </source>
</evidence>
<dbReference type="Pfam" id="PF00360">
    <property type="entry name" value="PHY"/>
    <property type="match status" value="1"/>
</dbReference>
<dbReference type="InterPro" id="IPR003594">
    <property type="entry name" value="HATPase_dom"/>
</dbReference>
<dbReference type="PROSITE" id="PS50109">
    <property type="entry name" value="HIS_KIN"/>
    <property type="match status" value="1"/>
</dbReference>
<keyword evidence="14" id="KW-0547">Nucleotide-binding</keyword>
<keyword evidence="4" id="KW-0600">Photoreceptor protein</keyword>
<dbReference type="InterPro" id="IPR001294">
    <property type="entry name" value="Phytochrome"/>
</dbReference>
<evidence type="ECO:0000256" key="6">
    <source>
        <dbReference type="ARBA" id="ARBA00022606"/>
    </source>
</evidence>
<keyword evidence="14" id="KW-0067">ATP-binding</keyword>
<feature type="domain" description="Histidine kinase" evidence="13">
    <location>
        <begin position="589"/>
        <end position="801"/>
    </location>
</feature>
<comment type="caution">
    <text evidence="14">The sequence shown here is derived from an EMBL/GenBank/DDBJ whole genome shotgun (WGS) entry which is preliminary data.</text>
</comment>
<evidence type="ECO:0000256" key="3">
    <source>
        <dbReference type="ARBA" id="ARBA00012438"/>
    </source>
</evidence>
<dbReference type="GO" id="GO:0000155">
    <property type="term" value="F:phosphorelay sensor kinase activity"/>
    <property type="evidence" value="ECO:0007669"/>
    <property type="project" value="InterPro"/>
</dbReference>
<dbReference type="InterPro" id="IPR036890">
    <property type="entry name" value="HATPase_C_sf"/>
</dbReference>
<dbReference type="InterPro" id="IPR052162">
    <property type="entry name" value="Sensor_kinase/Photoreceptor"/>
</dbReference>